<gene>
    <name evidence="1" type="ORF">Glove_170g37</name>
</gene>
<reference evidence="1 2" key="1">
    <citation type="submission" date="2018-08" db="EMBL/GenBank/DDBJ databases">
        <title>Genome and evolution of the arbuscular mycorrhizal fungus Diversispora epigaea (formerly Glomus versiforme) and its bacterial endosymbionts.</title>
        <authorList>
            <person name="Sun X."/>
            <person name="Fei Z."/>
            <person name="Harrison M."/>
        </authorList>
    </citation>
    <scope>NUCLEOTIDE SEQUENCE [LARGE SCALE GENOMIC DNA]</scope>
    <source>
        <strain evidence="1 2">IT104</strain>
    </source>
</reference>
<comment type="caution">
    <text evidence="1">The sequence shown here is derived from an EMBL/GenBank/DDBJ whole genome shotgun (WGS) entry which is preliminary data.</text>
</comment>
<evidence type="ECO:0000313" key="1">
    <source>
        <dbReference type="EMBL" id="RHZ77855.1"/>
    </source>
</evidence>
<proteinExistence type="predicted"/>
<organism evidence="1 2">
    <name type="scientific">Diversispora epigaea</name>
    <dbReference type="NCBI Taxonomy" id="1348612"/>
    <lineage>
        <taxon>Eukaryota</taxon>
        <taxon>Fungi</taxon>
        <taxon>Fungi incertae sedis</taxon>
        <taxon>Mucoromycota</taxon>
        <taxon>Glomeromycotina</taxon>
        <taxon>Glomeromycetes</taxon>
        <taxon>Diversisporales</taxon>
        <taxon>Diversisporaceae</taxon>
        <taxon>Diversispora</taxon>
    </lineage>
</organism>
<name>A0A397IPJ5_9GLOM</name>
<keyword evidence="2" id="KW-1185">Reference proteome</keyword>
<protein>
    <submittedName>
        <fullName evidence="1">Uncharacterized protein</fullName>
    </submittedName>
</protein>
<sequence>MTAFDTLSQIHEWYIFKHDEISKAWDEFRLKANEQTLTIIQSLLESQQLVI</sequence>
<dbReference type="AlphaFoldDB" id="A0A397IPJ5"/>
<evidence type="ECO:0000313" key="2">
    <source>
        <dbReference type="Proteomes" id="UP000266861"/>
    </source>
</evidence>
<dbReference type="EMBL" id="PQFF01000160">
    <property type="protein sequence ID" value="RHZ77855.1"/>
    <property type="molecule type" value="Genomic_DNA"/>
</dbReference>
<dbReference type="Proteomes" id="UP000266861">
    <property type="component" value="Unassembled WGS sequence"/>
</dbReference>
<accession>A0A397IPJ5</accession>